<organism evidence="1 2">
    <name type="scientific">Cylindrotheca closterium</name>
    <dbReference type="NCBI Taxonomy" id="2856"/>
    <lineage>
        <taxon>Eukaryota</taxon>
        <taxon>Sar</taxon>
        <taxon>Stramenopiles</taxon>
        <taxon>Ochrophyta</taxon>
        <taxon>Bacillariophyta</taxon>
        <taxon>Bacillariophyceae</taxon>
        <taxon>Bacillariophycidae</taxon>
        <taxon>Bacillariales</taxon>
        <taxon>Bacillariaceae</taxon>
        <taxon>Cylindrotheca</taxon>
    </lineage>
</organism>
<evidence type="ECO:0000313" key="1">
    <source>
        <dbReference type="EMBL" id="CAJ1958938.1"/>
    </source>
</evidence>
<dbReference type="Proteomes" id="UP001295423">
    <property type="component" value="Unassembled WGS sequence"/>
</dbReference>
<sequence>MTPLHILALAQKPVVELLQKLLAGFDVARTEDFFGSTVLEYLSKNPLEEGKHATRWLVNRLVGERLPFMGLDRCKQELLAEEERVVRASKQGVSSNDEVQCFLDMLMELELVEMLSLLKLKLWKKKLDENLGKVKQDSSRQSCRVGCGISIVVQHVLPFLGEQVGHT</sequence>
<dbReference type="EMBL" id="CAKOGP040001980">
    <property type="protein sequence ID" value="CAJ1958938.1"/>
    <property type="molecule type" value="Genomic_DNA"/>
</dbReference>
<gene>
    <name evidence="1" type="ORF">CYCCA115_LOCUS17427</name>
</gene>
<reference evidence="1" key="1">
    <citation type="submission" date="2023-08" db="EMBL/GenBank/DDBJ databases">
        <authorList>
            <person name="Audoor S."/>
            <person name="Bilcke G."/>
        </authorList>
    </citation>
    <scope>NUCLEOTIDE SEQUENCE</scope>
</reference>
<comment type="caution">
    <text evidence="1">The sequence shown here is derived from an EMBL/GenBank/DDBJ whole genome shotgun (WGS) entry which is preliminary data.</text>
</comment>
<evidence type="ECO:0000313" key="2">
    <source>
        <dbReference type="Proteomes" id="UP001295423"/>
    </source>
</evidence>
<protein>
    <submittedName>
        <fullName evidence="1">Uncharacterized protein</fullName>
    </submittedName>
</protein>
<accession>A0AAD2G3H6</accession>
<keyword evidence="2" id="KW-1185">Reference proteome</keyword>
<dbReference type="AlphaFoldDB" id="A0AAD2G3H6"/>
<proteinExistence type="predicted"/>
<name>A0AAD2G3H6_9STRA</name>